<reference evidence="7 10" key="2">
    <citation type="submission" date="2022-05" db="EMBL/GenBank/DDBJ databases">
        <title>Genome Sequencing of Bee-Associated Microbes.</title>
        <authorList>
            <person name="Dunlap C."/>
        </authorList>
    </citation>
    <scope>NUCLEOTIDE SEQUENCE [LARGE SCALE GENOMIC DNA]</scope>
    <source>
        <strain evidence="7 10">NRRL B-23120</strain>
    </source>
</reference>
<dbReference type="InterPro" id="IPR014284">
    <property type="entry name" value="RNA_pol_sigma-70_dom"/>
</dbReference>
<feature type="domain" description="RNA polymerase sigma-70 region 2" evidence="5">
    <location>
        <begin position="24"/>
        <end position="91"/>
    </location>
</feature>
<dbReference type="GeneID" id="95376531"/>
<dbReference type="Gene3D" id="1.10.1740.10">
    <property type="match status" value="1"/>
</dbReference>
<dbReference type="EMBL" id="JAMDMJ010000013">
    <property type="protein sequence ID" value="MCY9596276.1"/>
    <property type="molecule type" value="Genomic_DNA"/>
</dbReference>
<dbReference type="KEGG" id="pchi:PC41400_17180"/>
<sequence>MVDEELSKIIERARRGNEEAFSELVTRFKGHVFRHTYGLLGDRGEAEDAAQEIFMKVYFALGKLDDVHAFYSWLMRIVSNLCKDKLKQRARSVEIGEMSNETVPDFSARDPNLKVSLQEALSHLSVDHREILLLHDVQGFRYEEIAEQTGIPIGTVKSRLFSARMALRKIWNRGEGD</sequence>
<dbReference type="GO" id="GO:0003677">
    <property type="term" value="F:DNA binding"/>
    <property type="evidence" value="ECO:0007669"/>
    <property type="project" value="InterPro"/>
</dbReference>
<dbReference type="Gene3D" id="1.10.10.10">
    <property type="entry name" value="Winged helix-like DNA-binding domain superfamily/Winged helix DNA-binding domain"/>
    <property type="match status" value="1"/>
</dbReference>
<dbReference type="Pfam" id="PF08281">
    <property type="entry name" value="Sigma70_r4_2"/>
    <property type="match status" value="1"/>
</dbReference>
<dbReference type="InterPro" id="IPR007627">
    <property type="entry name" value="RNA_pol_sigma70_r2"/>
</dbReference>
<dbReference type="AlphaFoldDB" id="A0A410WY15"/>
<protein>
    <submittedName>
        <fullName evidence="8">RNA polymerase sigma factor</fullName>
    </submittedName>
</protein>
<evidence type="ECO:0000313" key="8">
    <source>
        <dbReference type="EMBL" id="QAV19308.1"/>
    </source>
</evidence>
<dbReference type="Proteomes" id="UP001527202">
    <property type="component" value="Unassembled WGS sequence"/>
</dbReference>
<accession>A0A410WY15</accession>
<dbReference type="EMBL" id="CP026520">
    <property type="protein sequence ID" value="QAV19308.1"/>
    <property type="molecule type" value="Genomic_DNA"/>
</dbReference>
<keyword evidence="3" id="KW-0731">Sigma factor</keyword>
<dbReference type="GO" id="GO:0016987">
    <property type="term" value="F:sigma factor activity"/>
    <property type="evidence" value="ECO:0007669"/>
    <property type="project" value="UniProtKB-KW"/>
</dbReference>
<dbReference type="RefSeq" id="WP_042226335.1">
    <property type="nucleotide sequence ID" value="NZ_CP026520.1"/>
</dbReference>
<name>A0A410WY15_9BACL</name>
<feature type="domain" description="RNA polymerase sigma factor 70 region 4 type 2" evidence="6">
    <location>
        <begin position="116"/>
        <end position="167"/>
    </location>
</feature>
<evidence type="ECO:0000256" key="3">
    <source>
        <dbReference type="ARBA" id="ARBA00023082"/>
    </source>
</evidence>
<evidence type="ECO:0000256" key="4">
    <source>
        <dbReference type="ARBA" id="ARBA00023163"/>
    </source>
</evidence>
<evidence type="ECO:0000256" key="1">
    <source>
        <dbReference type="ARBA" id="ARBA00010641"/>
    </source>
</evidence>
<keyword evidence="4" id="KW-0804">Transcription</keyword>
<dbReference type="Pfam" id="PF04542">
    <property type="entry name" value="Sigma70_r2"/>
    <property type="match status" value="1"/>
</dbReference>
<dbReference type="InterPro" id="IPR013249">
    <property type="entry name" value="RNA_pol_sigma70_r4_t2"/>
</dbReference>
<evidence type="ECO:0000259" key="5">
    <source>
        <dbReference type="Pfam" id="PF04542"/>
    </source>
</evidence>
<dbReference type="SUPFAM" id="SSF88946">
    <property type="entry name" value="Sigma2 domain of RNA polymerase sigma factors"/>
    <property type="match status" value="1"/>
</dbReference>
<dbReference type="PANTHER" id="PTHR43133:SF51">
    <property type="entry name" value="RNA POLYMERASE SIGMA FACTOR"/>
    <property type="match status" value="1"/>
</dbReference>
<dbReference type="SUPFAM" id="SSF88659">
    <property type="entry name" value="Sigma3 and sigma4 domains of RNA polymerase sigma factors"/>
    <property type="match status" value="1"/>
</dbReference>
<dbReference type="InterPro" id="IPR013325">
    <property type="entry name" value="RNA_pol_sigma_r2"/>
</dbReference>
<keyword evidence="10" id="KW-1185">Reference proteome</keyword>
<evidence type="ECO:0000313" key="9">
    <source>
        <dbReference type="Proteomes" id="UP000288943"/>
    </source>
</evidence>
<evidence type="ECO:0000259" key="6">
    <source>
        <dbReference type="Pfam" id="PF08281"/>
    </source>
</evidence>
<evidence type="ECO:0000313" key="7">
    <source>
        <dbReference type="EMBL" id="MCY9596276.1"/>
    </source>
</evidence>
<proteinExistence type="inferred from homology"/>
<dbReference type="GO" id="GO:0006352">
    <property type="term" value="P:DNA-templated transcription initiation"/>
    <property type="evidence" value="ECO:0007669"/>
    <property type="project" value="InterPro"/>
</dbReference>
<dbReference type="NCBIfam" id="TIGR02937">
    <property type="entry name" value="sigma70-ECF"/>
    <property type="match status" value="1"/>
</dbReference>
<dbReference type="InterPro" id="IPR036388">
    <property type="entry name" value="WH-like_DNA-bd_sf"/>
</dbReference>
<evidence type="ECO:0000256" key="2">
    <source>
        <dbReference type="ARBA" id="ARBA00023015"/>
    </source>
</evidence>
<dbReference type="OrthoDB" id="9785675at2"/>
<dbReference type="Proteomes" id="UP000288943">
    <property type="component" value="Chromosome"/>
</dbReference>
<comment type="similarity">
    <text evidence="1">Belongs to the sigma-70 factor family. ECF subfamily.</text>
</comment>
<dbReference type="InterPro" id="IPR013324">
    <property type="entry name" value="RNA_pol_sigma_r3/r4-like"/>
</dbReference>
<dbReference type="InterPro" id="IPR039425">
    <property type="entry name" value="RNA_pol_sigma-70-like"/>
</dbReference>
<keyword evidence="2" id="KW-0805">Transcription regulation</keyword>
<reference evidence="8 9" key="1">
    <citation type="submission" date="2018-01" db="EMBL/GenBank/DDBJ databases">
        <title>The whole genome sequencing and assembly of Paenibacillus chitinolyticus KCCM 41400 strain.</title>
        <authorList>
            <person name="Kim J.-Y."/>
            <person name="Park M.-K."/>
            <person name="Lee Y.-J."/>
            <person name="Yi H."/>
            <person name="Bahn Y.-S."/>
            <person name="Kim J.F."/>
            <person name="Lee D.-W."/>
        </authorList>
    </citation>
    <scope>NUCLEOTIDE SEQUENCE [LARGE SCALE GENOMIC DNA]</scope>
    <source>
        <strain evidence="8 9">KCCM 41400</strain>
    </source>
</reference>
<dbReference type="PANTHER" id="PTHR43133">
    <property type="entry name" value="RNA POLYMERASE ECF-TYPE SIGMA FACTO"/>
    <property type="match status" value="1"/>
</dbReference>
<gene>
    <name evidence="7" type="ORF">M5X16_10880</name>
    <name evidence="8" type="ORF">PC41400_17180</name>
</gene>
<dbReference type="CDD" id="cd06171">
    <property type="entry name" value="Sigma70_r4"/>
    <property type="match status" value="1"/>
</dbReference>
<organism evidence="8 9">
    <name type="scientific">Paenibacillus chitinolyticus</name>
    <dbReference type="NCBI Taxonomy" id="79263"/>
    <lineage>
        <taxon>Bacteria</taxon>
        <taxon>Bacillati</taxon>
        <taxon>Bacillota</taxon>
        <taxon>Bacilli</taxon>
        <taxon>Bacillales</taxon>
        <taxon>Paenibacillaceae</taxon>
        <taxon>Paenibacillus</taxon>
    </lineage>
</organism>
<evidence type="ECO:0000313" key="10">
    <source>
        <dbReference type="Proteomes" id="UP001527202"/>
    </source>
</evidence>